<accession>A0A835VS64</accession>
<organism evidence="2 3">
    <name type="scientific">Chlamydomonas incerta</name>
    <dbReference type="NCBI Taxonomy" id="51695"/>
    <lineage>
        <taxon>Eukaryota</taxon>
        <taxon>Viridiplantae</taxon>
        <taxon>Chlorophyta</taxon>
        <taxon>core chlorophytes</taxon>
        <taxon>Chlorophyceae</taxon>
        <taxon>CS clade</taxon>
        <taxon>Chlamydomonadales</taxon>
        <taxon>Chlamydomonadaceae</taxon>
        <taxon>Chlamydomonas</taxon>
    </lineage>
</organism>
<protein>
    <submittedName>
        <fullName evidence="2">Uncharacterized protein</fullName>
    </submittedName>
</protein>
<comment type="caution">
    <text evidence="2">The sequence shown here is derived from an EMBL/GenBank/DDBJ whole genome shotgun (WGS) entry which is preliminary data.</text>
</comment>
<dbReference type="Proteomes" id="UP000650467">
    <property type="component" value="Unassembled WGS sequence"/>
</dbReference>
<reference evidence="2" key="1">
    <citation type="journal article" date="2020" name="bioRxiv">
        <title>Comparative genomics of Chlamydomonas.</title>
        <authorList>
            <person name="Craig R.J."/>
            <person name="Hasan A.R."/>
            <person name="Ness R.W."/>
            <person name="Keightley P.D."/>
        </authorList>
    </citation>
    <scope>NUCLEOTIDE SEQUENCE</scope>
    <source>
        <strain evidence="2">SAG 7.73</strain>
    </source>
</reference>
<evidence type="ECO:0000256" key="1">
    <source>
        <dbReference type="SAM" id="MobiDB-lite"/>
    </source>
</evidence>
<dbReference type="AlphaFoldDB" id="A0A835VS64"/>
<name>A0A835VS64_CHLIN</name>
<dbReference type="EMBL" id="JAEHOC010000072">
    <property type="protein sequence ID" value="KAG2423883.1"/>
    <property type="molecule type" value="Genomic_DNA"/>
</dbReference>
<evidence type="ECO:0000313" key="3">
    <source>
        <dbReference type="Proteomes" id="UP000650467"/>
    </source>
</evidence>
<feature type="region of interest" description="Disordered" evidence="1">
    <location>
        <begin position="425"/>
        <end position="451"/>
    </location>
</feature>
<proteinExistence type="predicted"/>
<gene>
    <name evidence="2" type="ORF">HXX76_014937</name>
</gene>
<keyword evidence="3" id="KW-1185">Reference proteome</keyword>
<evidence type="ECO:0000313" key="2">
    <source>
        <dbReference type="EMBL" id="KAG2423883.1"/>
    </source>
</evidence>
<sequence length="551" mass="54120">MNWLGARWLLSDSASSAHVSVGTPAPLATSVVEQERAERHAAATCRAGSRRQSAELEADCDSGQLSTLSSASSAFERSSASSTSSSRANSGSVLIIEPADLQPADSAPPCFRGTDGGSSCVLANGIKGGLELNSGCSATGPAGPPPPPPLHVAFQLPPPVVPPQLQPELDLLIDFLGLAGAVYGARLPHLSYGTPLPYLLAAYGARPLFSYRSSPAALVLDGSGLRLHARGYAHASALLEPAAPPAAGTGGAGLAFPGSKLLWKLRISRAGGSSGGCRADTSLGVLVVHVAGEPATAGADSGSSSSSSSGCSSGSGMPVISASVAAAWAGPLPLLAAAGGLGGGSGGGGHRRACSTLHAPGFFGWHMAGLARSYEPGSGGSGAAAAGGGGSGGCGILTKLQLNQAPSPFAAGTCATSSGAAEGRAANPLGGSTGRGALGPHTGSSATDGGSGCSREALPGMFFEEGDVLLLALDSQARRLEMHHGRLGQTFSVALPPPPQPSAVAAAGAAAAGGTATACELLYAHVCLYDQGEGVEVLEVGVEDLQRMGCV</sequence>
<dbReference type="OrthoDB" id="550445at2759"/>